<dbReference type="GO" id="GO:1904263">
    <property type="term" value="P:positive regulation of TORC1 signaling"/>
    <property type="evidence" value="ECO:0007669"/>
    <property type="project" value="TreeGrafter"/>
</dbReference>
<dbReference type="PANTHER" id="PTHR16453:SF9">
    <property type="entry name" value="GATOR COMPLEX PROTEIN MIOS"/>
    <property type="match status" value="1"/>
</dbReference>
<dbReference type="InterPro" id="IPR036322">
    <property type="entry name" value="WD40_repeat_dom_sf"/>
</dbReference>
<evidence type="ECO:0000313" key="2">
    <source>
        <dbReference type="EMBL" id="CAB4000335.1"/>
    </source>
</evidence>
<dbReference type="InterPro" id="IPR049092">
    <property type="entry name" value="MIOS_a-sol"/>
</dbReference>
<protein>
    <submittedName>
        <fullName evidence="2">WD repeat-containing mio-like</fullName>
    </submittedName>
</protein>
<dbReference type="Pfam" id="PF21720">
    <property type="entry name" value="MIOS_WD40"/>
    <property type="match status" value="1"/>
</dbReference>
<comment type="caution">
    <text evidence="2">The sequence shown here is derived from an EMBL/GenBank/DDBJ whole genome shotgun (WGS) entry which is preliminary data.</text>
</comment>
<dbReference type="SUPFAM" id="SSF50978">
    <property type="entry name" value="WD40 repeat-like"/>
    <property type="match status" value="1"/>
</dbReference>
<feature type="non-terminal residue" evidence="2">
    <location>
        <position position="421"/>
    </location>
</feature>
<dbReference type="InterPro" id="IPR037593">
    <property type="entry name" value="MIOS/Sea4"/>
</dbReference>
<organism evidence="2 3">
    <name type="scientific">Paramuricea clavata</name>
    <name type="common">Red gorgonian</name>
    <name type="synonym">Violescent sea-whip</name>
    <dbReference type="NCBI Taxonomy" id="317549"/>
    <lineage>
        <taxon>Eukaryota</taxon>
        <taxon>Metazoa</taxon>
        <taxon>Cnidaria</taxon>
        <taxon>Anthozoa</taxon>
        <taxon>Octocorallia</taxon>
        <taxon>Malacalcyonacea</taxon>
        <taxon>Plexauridae</taxon>
        <taxon>Paramuricea</taxon>
    </lineage>
</organism>
<dbReference type="Pfam" id="PF21719">
    <property type="entry name" value="MIOS_a-sol"/>
    <property type="match status" value="1"/>
</dbReference>
<reference evidence="2" key="1">
    <citation type="submission" date="2020-04" db="EMBL/GenBank/DDBJ databases">
        <authorList>
            <person name="Alioto T."/>
            <person name="Alioto T."/>
            <person name="Gomez Garrido J."/>
        </authorList>
    </citation>
    <scope>NUCLEOTIDE SEQUENCE</scope>
    <source>
        <strain evidence="2">A484AB</strain>
    </source>
</reference>
<dbReference type="AlphaFoldDB" id="A0A6S7H3U1"/>
<sequence>PTYETTSVAWFPTEPTTLIAGQGGKFLKIFDVRDKPEAYFKPKSYTNTKAVYGVCVDPNFEHRVASFFEGDQGAVLVWDVRHFEKPLLALPGKHVIQIEWNPTRSGLLASLRKDEKVVHLHDIQYGSPAYGNASHEAEPTSFERHTGALDHNISGLSWHPSHENRMLTISPKGGIQDLTIFERICLSWSPKFSLAWGCGRRLIQCSGKSEIDEDISVKMYKRACNSYGIEWSNTKTVEDQRLAKLWAWFSRVSQIQKIIDNKFKMIKYPGVKSVICGEASQQSVCPRSNEFRDPRLLAIVYYSDERQLALQLCNWNFDLDNGANLKMFLNELKSKGMYERAATLAVFNNDIPTAINILSEGSTARVDGNSQQDPFLGMVAMALSGYTEERTSLWRDHCLQLCKQVRYFILFTPVHIYTLQL</sequence>
<dbReference type="GO" id="GO:0034198">
    <property type="term" value="P:cellular response to amino acid starvation"/>
    <property type="evidence" value="ECO:0007669"/>
    <property type="project" value="TreeGrafter"/>
</dbReference>
<keyword evidence="3" id="KW-1185">Reference proteome</keyword>
<evidence type="ECO:0000259" key="1">
    <source>
        <dbReference type="Pfam" id="PF21719"/>
    </source>
</evidence>
<dbReference type="EMBL" id="CACRXK020003811">
    <property type="protein sequence ID" value="CAB4000335.1"/>
    <property type="molecule type" value="Genomic_DNA"/>
</dbReference>
<dbReference type="Gene3D" id="2.130.10.10">
    <property type="entry name" value="YVTN repeat-like/Quinoprotein amine dehydrogenase"/>
    <property type="match status" value="1"/>
</dbReference>
<gene>
    <name evidence="2" type="ORF">PACLA_8A014258</name>
</gene>
<feature type="domain" description="MIOS-like alpha-solenoid" evidence="1">
    <location>
        <begin position="219"/>
        <end position="405"/>
    </location>
</feature>
<evidence type="ECO:0000313" key="3">
    <source>
        <dbReference type="Proteomes" id="UP001152795"/>
    </source>
</evidence>
<dbReference type="PANTHER" id="PTHR16453">
    <property type="entry name" value="WD40 DOMAIN-CONTAINING PROTEIN MIO FAMILY MEMBER"/>
    <property type="match status" value="1"/>
</dbReference>
<dbReference type="InterPro" id="IPR015943">
    <property type="entry name" value="WD40/YVTN_repeat-like_dom_sf"/>
</dbReference>
<dbReference type="Proteomes" id="UP001152795">
    <property type="component" value="Unassembled WGS sequence"/>
</dbReference>
<proteinExistence type="predicted"/>
<dbReference type="GO" id="GO:0005737">
    <property type="term" value="C:cytoplasm"/>
    <property type="evidence" value="ECO:0007669"/>
    <property type="project" value="TreeGrafter"/>
</dbReference>
<name>A0A6S7H3U1_PARCT</name>
<accession>A0A6S7H3U1</accession>